<proteinExistence type="predicted"/>
<dbReference type="EMBL" id="JAYKXN010000003">
    <property type="protein sequence ID" value="KAK7301091.1"/>
    <property type="molecule type" value="Genomic_DNA"/>
</dbReference>
<reference evidence="1 2" key="1">
    <citation type="submission" date="2024-01" db="EMBL/GenBank/DDBJ databases">
        <title>The genomes of 5 underutilized Papilionoideae crops provide insights into root nodulation and disease resistance.</title>
        <authorList>
            <person name="Yuan L."/>
        </authorList>
    </citation>
    <scope>NUCLEOTIDE SEQUENCE [LARGE SCALE GENOMIC DNA]</scope>
    <source>
        <strain evidence="1">LY-2023</strain>
        <tissue evidence="1">Leaf</tissue>
    </source>
</reference>
<dbReference type="AlphaFoldDB" id="A0AAN9JMT1"/>
<gene>
    <name evidence="1" type="ORF">RJT34_11951</name>
</gene>
<keyword evidence="2" id="KW-1185">Reference proteome</keyword>
<comment type="caution">
    <text evidence="1">The sequence shown here is derived from an EMBL/GenBank/DDBJ whole genome shotgun (WGS) entry which is preliminary data.</text>
</comment>
<accession>A0AAN9JMT1</accession>
<sequence length="144" mass="15429">MLSCCICLASPKSCSFLVIVSCRRIVDSVISKPSSITMDTLSKWLAKQPDTCKLTEERECLEGEREFRAVISGDHDAASCCTVMRGGRAGGRKSYLVATQCPWRGGAAPVQVMLCDGHADPRTSPLAVVPSSSGRSSHCLSSFQ</sequence>
<dbReference type="Proteomes" id="UP001359559">
    <property type="component" value="Unassembled WGS sequence"/>
</dbReference>
<organism evidence="1 2">
    <name type="scientific">Clitoria ternatea</name>
    <name type="common">Butterfly pea</name>
    <dbReference type="NCBI Taxonomy" id="43366"/>
    <lineage>
        <taxon>Eukaryota</taxon>
        <taxon>Viridiplantae</taxon>
        <taxon>Streptophyta</taxon>
        <taxon>Embryophyta</taxon>
        <taxon>Tracheophyta</taxon>
        <taxon>Spermatophyta</taxon>
        <taxon>Magnoliopsida</taxon>
        <taxon>eudicotyledons</taxon>
        <taxon>Gunneridae</taxon>
        <taxon>Pentapetalae</taxon>
        <taxon>rosids</taxon>
        <taxon>fabids</taxon>
        <taxon>Fabales</taxon>
        <taxon>Fabaceae</taxon>
        <taxon>Papilionoideae</taxon>
        <taxon>50 kb inversion clade</taxon>
        <taxon>NPAAA clade</taxon>
        <taxon>indigoferoid/millettioid clade</taxon>
        <taxon>Phaseoleae</taxon>
        <taxon>Clitoria</taxon>
    </lineage>
</organism>
<evidence type="ECO:0000313" key="1">
    <source>
        <dbReference type="EMBL" id="KAK7301091.1"/>
    </source>
</evidence>
<evidence type="ECO:0000313" key="2">
    <source>
        <dbReference type="Proteomes" id="UP001359559"/>
    </source>
</evidence>
<protein>
    <submittedName>
        <fullName evidence="1">Uncharacterized protein</fullName>
    </submittedName>
</protein>
<name>A0AAN9JMT1_CLITE</name>